<dbReference type="EC" id="2.7.7.41" evidence="6"/>
<keyword evidence="8" id="KW-1003">Cell membrane</keyword>
<feature type="transmembrane region" description="Helical" evidence="24">
    <location>
        <begin position="177"/>
        <end position="196"/>
    </location>
</feature>
<keyword evidence="16" id="KW-0594">Phospholipid biosynthesis</keyword>
<feature type="transmembrane region" description="Helical" evidence="24">
    <location>
        <begin position="287"/>
        <end position="308"/>
    </location>
</feature>
<evidence type="ECO:0000256" key="7">
    <source>
        <dbReference type="ARBA" id="ARBA00019373"/>
    </source>
</evidence>
<evidence type="ECO:0000256" key="8">
    <source>
        <dbReference type="ARBA" id="ARBA00022475"/>
    </source>
</evidence>
<feature type="transmembrane region" description="Helical" evidence="24">
    <location>
        <begin position="217"/>
        <end position="235"/>
    </location>
</feature>
<evidence type="ECO:0000313" key="25">
    <source>
        <dbReference type="EMBL" id="CAA9376558.1"/>
    </source>
</evidence>
<evidence type="ECO:0000256" key="16">
    <source>
        <dbReference type="ARBA" id="ARBA00023209"/>
    </source>
</evidence>
<evidence type="ECO:0000256" key="21">
    <source>
        <dbReference type="ARBA" id="ARBA00032396"/>
    </source>
</evidence>
<keyword evidence="11 24" id="KW-0812">Transmembrane</keyword>
<evidence type="ECO:0000256" key="13">
    <source>
        <dbReference type="ARBA" id="ARBA00022989"/>
    </source>
</evidence>
<evidence type="ECO:0000256" key="19">
    <source>
        <dbReference type="ARBA" id="ARBA00031825"/>
    </source>
</evidence>
<evidence type="ECO:0000256" key="12">
    <source>
        <dbReference type="ARBA" id="ARBA00022695"/>
    </source>
</evidence>
<evidence type="ECO:0000256" key="4">
    <source>
        <dbReference type="ARBA" id="ARBA00005189"/>
    </source>
</evidence>
<organism evidence="25">
    <name type="scientific">uncultured Phycisphaerae bacterium</name>
    <dbReference type="NCBI Taxonomy" id="904963"/>
    <lineage>
        <taxon>Bacteria</taxon>
        <taxon>Pseudomonadati</taxon>
        <taxon>Planctomycetota</taxon>
        <taxon>Phycisphaerae</taxon>
        <taxon>environmental samples</taxon>
    </lineage>
</organism>
<evidence type="ECO:0000256" key="24">
    <source>
        <dbReference type="SAM" id="Phobius"/>
    </source>
</evidence>
<feature type="transmembrane region" description="Helical" evidence="24">
    <location>
        <begin position="103"/>
        <end position="124"/>
    </location>
</feature>
<evidence type="ECO:0000256" key="9">
    <source>
        <dbReference type="ARBA" id="ARBA00022516"/>
    </source>
</evidence>
<protein>
    <recommendedName>
        <fullName evidence="7">Phosphatidate cytidylyltransferase</fullName>
        <ecNumber evidence="6">2.7.7.41</ecNumber>
    </recommendedName>
    <alternativeName>
        <fullName evidence="20">CDP-DAG synthase</fullName>
    </alternativeName>
    <alternativeName>
        <fullName evidence="22">CDP-DG synthase</fullName>
    </alternativeName>
    <alternativeName>
        <fullName evidence="18">CDP-diacylglycerol synthase</fullName>
    </alternativeName>
    <alternativeName>
        <fullName evidence="21">CDP-diglyceride pyrophosphorylase</fullName>
    </alternativeName>
    <alternativeName>
        <fullName evidence="23">CDP-diglyceride synthase</fullName>
    </alternativeName>
    <alternativeName>
        <fullName evidence="19">CTP:phosphatidate cytidylyltransferase</fullName>
    </alternativeName>
</protein>
<reference evidence="25" key="1">
    <citation type="submission" date="2020-02" db="EMBL/GenBank/DDBJ databases">
        <authorList>
            <person name="Meier V. D."/>
        </authorList>
    </citation>
    <scope>NUCLEOTIDE SEQUENCE</scope>
    <source>
        <strain evidence="25">AVDCRST_MAG64</strain>
    </source>
</reference>
<evidence type="ECO:0000256" key="15">
    <source>
        <dbReference type="ARBA" id="ARBA00023136"/>
    </source>
</evidence>
<evidence type="ECO:0000256" key="17">
    <source>
        <dbReference type="ARBA" id="ARBA00023264"/>
    </source>
</evidence>
<keyword evidence="12 25" id="KW-0548">Nucleotidyltransferase</keyword>
<feature type="transmembrane region" description="Helical" evidence="24">
    <location>
        <begin position="47"/>
        <end position="65"/>
    </location>
</feature>
<dbReference type="AlphaFoldDB" id="A0A6J4N348"/>
<feature type="transmembrane region" description="Helical" evidence="24">
    <location>
        <begin position="77"/>
        <end position="97"/>
    </location>
</feature>
<evidence type="ECO:0000256" key="18">
    <source>
        <dbReference type="ARBA" id="ARBA00029893"/>
    </source>
</evidence>
<keyword evidence="14" id="KW-0443">Lipid metabolism</keyword>
<keyword evidence="17" id="KW-1208">Phospholipid metabolism</keyword>
<evidence type="ECO:0000256" key="6">
    <source>
        <dbReference type="ARBA" id="ARBA00012487"/>
    </source>
</evidence>
<feature type="transmembrane region" description="Helical" evidence="24">
    <location>
        <begin position="136"/>
        <end position="157"/>
    </location>
</feature>
<evidence type="ECO:0000256" key="2">
    <source>
        <dbReference type="ARBA" id="ARBA00004651"/>
    </source>
</evidence>
<feature type="transmembrane region" description="Helical" evidence="24">
    <location>
        <begin position="247"/>
        <end position="267"/>
    </location>
</feature>
<comment type="similarity">
    <text evidence="5">Belongs to the CDS family.</text>
</comment>
<dbReference type="GO" id="GO:0004605">
    <property type="term" value="F:phosphatidate cytidylyltransferase activity"/>
    <property type="evidence" value="ECO:0007669"/>
    <property type="project" value="UniProtKB-EC"/>
</dbReference>
<dbReference type="EMBL" id="CADCUQ010000090">
    <property type="protein sequence ID" value="CAA9376558.1"/>
    <property type="molecule type" value="Genomic_DNA"/>
</dbReference>
<keyword evidence="15 24" id="KW-0472">Membrane</keyword>
<evidence type="ECO:0000256" key="20">
    <source>
        <dbReference type="ARBA" id="ARBA00032253"/>
    </source>
</evidence>
<evidence type="ECO:0000256" key="11">
    <source>
        <dbReference type="ARBA" id="ARBA00022692"/>
    </source>
</evidence>
<evidence type="ECO:0000256" key="3">
    <source>
        <dbReference type="ARBA" id="ARBA00005119"/>
    </source>
</evidence>
<keyword evidence="9" id="KW-0444">Lipid biosynthesis</keyword>
<accession>A0A6J4N348</accession>
<comment type="pathway">
    <text evidence="4">Lipid metabolism.</text>
</comment>
<dbReference type="GO" id="GO:0005886">
    <property type="term" value="C:plasma membrane"/>
    <property type="evidence" value="ECO:0007669"/>
    <property type="project" value="UniProtKB-SubCell"/>
</dbReference>
<evidence type="ECO:0000256" key="23">
    <source>
        <dbReference type="ARBA" id="ARBA00033406"/>
    </source>
</evidence>
<dbReference type="PANTHER" id="PTHR46382:SF1">
    <property type="entry name" value="PHOSPHATIDATE CYTIDYLYLTRANSFERASE"/>
    <property type="match status" value="1"/>
</dbReference>
<proteinExistence type="inferred from homology"/>
<evidence type="ECO:0000256" key="14">
    <source>
        <dbReference type="ARBA" id="ARBA00023098"/>
    </source>
</evidence>
<name>A0A6J4N348_9BACT</name>
<sequence length="311" mass="33138">MEAALRNRLTFGPLMLGGLVLLLWLDANVQGLTRDWMQRTYPGVRGGVGGVGLLVILGIVLPLATREIATLFAAEHVRPYPAIAAVGSGALVLHAFLTQFPPFKPVAASVLAFVVAFIPLLAALRRAWDKQTQEAIVRMAGTVLASLYLGGLGWFLMAIRVKQADHTSDAGFKGTTAVILMILLMVKFTDIGAYFGGRALGRHKLIPWLSPGKTWEGLAFGLATAAGVGALFAGWAGDHGIPAYWTWWRGLLFGVVIGGIGQAGDLLESMMKRDAEVKDSGRLVPGFGGVLDIIDSPLLAAPFAYLMFSLV</sequence>
<dbReference type="GO" id="GO:0016024">
    <property type="term" value="P:CDP-diacylglycerol biosynthetic process"/>
    <property type="evidence" value="ECO:0007669"/>
    <property type="project" value="TreeGrafter"/>
</dbReference>
<keyword evidence="13 24" id="KW-1133">Transmembrane helix</keyword>
<dbReference type="Pfam" id="PF01148">
    <property type="entry name" value="CTP_transf_1"/>
    <property type="match status" value="1"/>
</dbReference>
<evidence type="ECO:0000256" key="10">
    <source>
        <dbReference type="ARBA" id="ARBA00022679"/>
    </source>
</evidence>
<evidence type="ECO:0000256" key="5">
    <source>
        <dbReference type="ARBA" id="ARBA00010185"/>
    </source>
</evidence>
<comment type="pathway">
    <text evidence="3">Phospholipid metabolism; CDP-diacylglycerol biosynthesis; CDP-diacylglycerol from sn-glycerol 3-phosphate: step 3/3.</text>
</comment>
<evidence type="ECO:0000256" key="22">
    <source>
        <dbReference type="ARBA" id="ARBA00032743"/>
    </source>
</evidence>
<comment type="subcellular location">
    <subcellularLocation>
        <location evidence="2">Cell membrane</location>
        <topology evidence="2">Multi-pass membrane protein</topology>
    </subcellularLocation>
</comment>
<dbReference type="PANTHER" id="PTHR46382">
    <property type="entry name" value="PHOSPHATIDATE CYTIDYLYLTRANSFERASE"/>
    <property type="match status" value="1"/>
</dbReference>
<comment type="catalytic activity">
    <reaction evidence="1">
        <text>a 1,2-diacyl-sn-glycero-3-phosphate + CTP + H(+) = a CDP-1,2-diacyl-sn-glycerol + diphosphate</text>
        <dbReference type="Rhea" id="RHEA:16229"/>
        <dbReference type="ChEBI" id="CHEBI:15378"/>
        <dbReference type="ChEBI" id="CHEBI:33019"/>
        <dbReference type="ChEBI" id="CHEBI:37563"/>
        <dbReference type="ChEBI" id="CHEBI:58332"/>
        <dbReference type="ChEBI" id="CHEBI:58608"/>
        <dbReference type="EC" id="2.7.7.41"/>
    </reaction>
</comment>
<evidence type="ECO:0000256" key="1">
    <source>
        <dbReference type="ARBA" id="ARBA00001698"/>
    </source>
</evidence>
<gene>
    <name evidence="25" type="ORF">AVDCRST_MAG64-335</name>
</gene>
<keyword evidence="10 25" id="KW-0808">Transferase</keyword>